<protein>
    <submittedName>
        <fullName evidence="5">GntR family transcriptional regulator</fullName>
    </submittedName>
</protein>
<evidence type="ECO:0000259" key="4">
    <source>
        <dbReference type="PROSITE" id="PS50949"/>
    </source>
</evidence>
<proteinExistence type="predicted"/>
<keyword evidence="2" id="KW-0238">DNA-binding</keyword>
<dbReference type="PANTHER" id="PTHR43537">
    <property type="entry name" value="TRANSCRIPTIONAL REGULATOR, GNTR FAMILY"/>
    <property type="match status" value="1"/>
</dbReference>
<feature type="domain" description="HTH gntR-type" evidence="4">
    <location>
        <begin position="16"/>
        <end position="86"/>
    </location>
</feature>
<dbReference type="GO" id="GO:0003677">
    <property type="term" value="F:DNA binding"/>
    <property type="evidence" value="ECO:0007669"/>
    <property type="project" value="UniProtKB-KW"/>
</dbReference>
<accession>A0A2A4ZA46</accession>
<reference key="1">
    <citation type="submission" date="2017-08" db="EMBL/GenBank/DDBJ databases">
        <title>A dynamic microbial community with high functional redundancy inhabits the cold, oxic subseafloor aquifer.</title>
        <authorList>
            <person name="Tully B.J."/>
            <person name="Wheat C.G."/>
            <person name="Glazer B.T."/>
            <person name="Huber J.A."/>
        </authorList>
    </citation>
    <scope>NUCLEOTIDE SEQUENCE [LARGE SCALE GENOMIC DNA]</scope>
</reference>
<dbReference type="PRINTS" id="PR00035">
    <property type="entry name" value="HTHGNTR"/>
</dbReference>
<gene>
    <name evidence="5" type="ORF">COB13_01080</name>
</gene>
<dbReference type="Pfam" id="PF07729">
    <property type="entry name" value="FCD"/>
    <property type="match status" value="1"/>
</dbReference>
<dbReference type="InterPro" id="IPR036388">
    <property type="entry name" value="WH-like_DNA-bd_sf"/>
</dbReference>
<dbReference type="SUPFAM" id="SSF48008">
    <property type="entry name" value="GntR ligand-binding domain-like"/>
    <property type="match status" value="1"/>
</dbReference>
<dbReference type="InterPro" id="IPR000524">
    <property type="entry name" value="Tscrpt_reg_HTH_GntR"/>
</dbReference>
<organism evidence="5">
    <name type="scientific">OCS116 cluster bacterium</name>
    <dbReference type="NCBI Taxonomy" id="2030921"/>
    <lineage>
        <taxon>Bacteria</taxon>
        <taxon>Pseudomonadati</taxon>
        <taxon>Pseudomonadota</taxon>
        <taxon>Alphaproteobacteria</taxon>
        <taxon>OCS116 cluster</taxon>
    </lineage>
</organism>
<sequence>MPHRTFNISQISAEPSKRSDRIANDIKRWVMDNELVEGDKLPHEKQLIEIFNCAKGTMREALKSLEVQGLISIRTGPSGGPTLIQVSHKRTSDLLRNFMQFRDISVEQIYQLRKVIEVELAVSVVGLLPQDILERLSGQISGCCAAPASQTRQNQHLRLREKELDFHDVLAEYCPNPLISFHAKFLNDLLRNFIEFRYDHISQYEKFTHSNIHYHRQLVDAYKANDVEQVREIMTAHMVDCEKHTLSLNATLTKDLLLNRQ</sequence>
<dbReference type="Pfam" id="PF00392">
    <property type="entry name" value="GntR"/>
    <property type="match status" value="1"/>
</dbReference>
<dbReference type="SMART" id="SM00345">
    <property type="entry name" value="HTH_GNTR"/>
    <property type="match status" value="1"/>
</dbReference>
<dbReference type="InterPro" id="IPR008920">
    <property type="entry name" value="TF_FadR/GntR_C"/>
</dbReference>
<dbReference type="Gene3D" id="1.20.120.530">
    <property type="entry name" value="GntR ligand-binding domain-like"/>
    <property type="match status" value="1"/>
</dbReference>
<comment type="caution">
    <text evidence="5">The sequence shown here is derived from an EMBL/GenBank/DDBJ whole genome shotgun (WGS) entry which is preliminary data.</text>
</comment>
<evidence type="ECO:0000313" key="5">
    <source>
        <dbReference type="EMBL" id="PCJ03855.1"/>
    </source>
</evidence>
<dbReference type="CDD" id="cd07377">
    <property type="entry name" value="WHTH_GntR"/>
    <property type="match status" value="1"/>
</dbReference>
<dbReference type="InterPro" id="IPR011711">
    <property type="entry name" value="GntR_C"/>
</dbReference>
<dbReference type="PROSITE" id="PS50949">
    <property type="entry name" value="HTH_GNTR"/>
    <property type="match status" value="1"/>
</dbReference>
<evidence type="ECO:0000256" key="2">
    <source>
        <dbReference type="ARBA" id="ARBA00023125"/>
    </source>
</evidence>
<evidence type="ECO:0000256" key="1">
    <source>
        <dbReference type="ARBA" id="ARBA00023015"/>
    </source>
</evidence>
<dbReference type="Gene3D" id="1.10.10.10">
    <property type="entry name" value="Winged helix-like DNA-binding domain superfamily/Winged helix DNA-binding domain"/>
    <property type="match status" value="1"/>
</dbReference>
<name>A0A2A4ZA46_9PROT</name>
<dbReference type="AlphaFoldDB" id="A0A2A4ZA46"/>
<keyword evidence="1" id="KW-0805">Transcription regulation</keyword>
<dbReference type="GO" id="GO:0003700">
    <property type="term" value="F:DNA-binding transcription factor activity"/>
    <property type="evidence" value="ECO:0007669"/>
    <property type="project" value="InterPro"/>
</dbReference>
<reference evidence="5" key="2">
    <citation type="journal article" date="2018" name="ISME J.">
        <title>A dynamic microbial community with high functional redundancy inhabits the cold, oxic subseafloor aquifer.</title>
        <authorList>
            <person name="Tully B.J."/>
            <person name="Wheat C.G."/>
            <person name="Glazer B.T."/>
            <person name="Huber J.A."/>
        </authorList>
    </citation>
    <scope>NUCLEOTIDE SEQUENCE</scope>
    <source>
        <strain evidence="5">NORP83</strain>
    </source>
</reference>
<keyword evidence="3" id="KW-0804">Transcription</keyword>
<dbReference type="InterPro" id="IPR036390">
    <property type="entry name" value="WH_DNA-bd_sf"/>
</dbReference>
<dbReference type="PANTHER" id="PTHR43537:SF5">
    <property type="entry name" value="UXU OPERON TRANSCRIPTIONAL REGULATOR"/>
    <property type="match status" value="1"/>
</dbReference>
<dbReference type="EMBL" id="NVUS01000001">
    <property type="protein sequence ID" value="PCJ03855.1"/>
    <property type="molecule type" value="Genomic_DNA"/>
</dbReference>
<dbReference type="SMART" id="SM00895">
    <property type="entry name" value="FCD"/>
    <property type="match status" value="1"/>
</dbReference>
<dbReference type="SUPFAM" id="SSF46785">
    <property type="entry name" value="Winged helix' DNA-binding domain"/>
    <property type="match status" value="1"/>
</dbReference>
<evidence type="ECO:0000256" key="3">
    <source>
        <dbReference type="ARBA" id="ARBA00023163"/>
    </source>
</evidence>